<evidence type="ECO:0000256" key="6">
    <source>
        <dbReference type="ARBA" id="ARBA00023004"/>
    </source>
</evidence>
<name>A0A9P8N7J7_9HYPO</name>
<comment type="similarity">
    <text evidence="7">Belongs to the chloroperoxidase family.</text>
</comment>
<dbReference type="OrthoDB" id="407298at2759"/>
<reference evidence="11" key="1">
    <citation type="submission" date="2021-09" db="EMBL/GenBank/DDBJ databases">
        <title>A high-quality genome of the endoparasitic fungus Hirsutella rhossiliensis with a comparison of Hirsutella genomes reveals transposable elements contributing to genome size variation.</title>
        <authorList>
            <person name="Lin R."/>
            <person name="Jiao Y."/>
            <person name="Sun X."/>
            <person name="Ling J."/>
            <person name="Xie B."/>
            <person name="Cheng X."/>
        </authorList>
    </citation>
    <scope>NUCLEOTIDE SEQUENCE</scope>
    <source>
        <strain evidence="11">HR02</strain>
    </source>
</reference>
<dbReference type="GeneID" id="68349773"/>
<evidence type="ECO:0000256" key="1">
    <source>
        <dbReference type="ARBA" id="ARBA00001970"/>
    </source>
</evidence>
<evidence type="ECO:0000256" key="7">
    <source>
        <dbReference type="ARBA" id="ARBA00025795"/>
    </source>
</evidence>
<dbReference type="AlphaFoldDB" id="A0A9P8N7J7"/>
<evidence type="ECO:0000256" key="4">
    <source>
        <dbReference type="ARBA" id="ARBA00022723"/>
    </source>
</evidence>
<keyword evidence="4" id="KW-0479">Metal-binding</keyword>
<dbReference type="EMBL" id="JAIZPD010000001">
    <property type="protein sequence ID" value="KAH0968002.1"/>
    <property type="molecule type" value="Genomic_DNA"/>
</dbReference>
<evidence type="ECO:0000256" key="5">
    <source>
        <dbReference type="ARBA" id="ARBA00023002"/>
    </source>
</evidence>
<dbReference type="PROSITE" id="PS51405">
    <property type="entry name" value="HEME_HALOPEROXIDASE"/>
    <property type="match status" value="1"/>
</dbReference>
<comment type="cofactor">
    <cofactor evidence="1">
        <name>heme b</name>
        <dbReference type="ChEBI" id="CHEBI:60344"/>
    </cofactor>
</comment>
<keyword evidence="3" id="KW-0349">Heme</keyword>
<dbReference type="GO" id="GO:0046872">
    <property type="term" value="F:metal ion binding"/>
    <property type="evidence" value="ECO:0007669"/>
    <property type="project" value="UniProtKB-KW"/>
</dbReference>
<feature type="region of interest" description="Disordered" evidence="8">
    <location>
        <begin position="42"/>
        <end position="90"/>
    </location>
</feature>
<keyword evidence="2 11" id="KW-0575">Peroxidase</keyword>
<dbReference type="Proteomes" id="UP000824596">
    <property type="component" value="Unassembled WGS sequence"/>
</dbReference>
<evidence type="ECO:0000313" key="12">
    <source>
        <dbReference type="Proteomes" id="UP000824596"/>
    </source>
</evidence>
<evidence type="ECO:0000256" key="2">
    <source>
        <dbReference type="ARBA" id="ARBA00022559"/>
    </source>
</evidence>
<evidence type="ECO:0000259" key="10">
    <source>
        <dbReference type="PROSITE" id="PS51405"/>
    </source>
</evidence>
<feature type="compositionally biased region" description="Basic and acidic residues" evidence="8">
    <location>
        <begin position="48"/>
        <end position="63"/>
    </location>
</feature>
<accession>A0A9P8N7J7</accession>
<dbReference type="Pfam" id="PF01328">
    <property type="entry name" value="Peroxidase_2"/>
    <property type="match status" value="1"/>
</dbReference>
<proteinExistence type="inferred from homology"/>
<sequence length="390" mass="43141">MRLPNGSAITLTLLASSLQLVTASSQGQEVAAYPAGYKGYEAQAQPDYPEHPVNERRAGYESHKPHHPSKSHHRSKGGHSKSKDGPKLDVHDKRFKLFKKPGKGDARSACPGLNSLANHSFLPHNGKKLTATGIVNACFHGLGMSPETCSIITLSGLLAAKLSVNTVFDLPDVDRTSWGIEHDCSFSRKDAAEGDNVHFNKRNWDVALKVLKHCQENGKISARCLGKARAARVKDQMRINPTTNYDNKAAGHSAVEVARMILTMGDKHEGAELKYIRSIFEEERLPAHLGWKPKAYTCGVNDVLDLAVESQKPDPKILQHTSNGIVRDRLDILRTLRSGKKDFLQQVKKLVVKSGFRKPSVFESLVRLDKEVQQRFGKDVENTIDADPNH</sequence>
<dbReference type="RefSeq" id="XP_044725515.1">
    <property type="nucleotide sequence ID" value="XM_044859115.1"/>
</dbReference>
<organism evidence="11 12">
    <name type="scientific">Hirsutella rhossiliensis</name>
    <dbReference type="NCBI Taxonomy" id="111463"/>
    <lineage>
        <taxon>Eukaryota</taxon>
        <taxon>Fungi</taxon>
        <taxon>Dikarya</taxon>
        <taxon>Ascomycota</taxon>
        <taxon>Pezizomycotina</taxon>
        <taxon>Sordariomycetes</taxon>
        <taxon>Hypocreomycetidae</taxon>
        <taxon>Hypocreales</taxon>
        <taxon>Ophiocordycipitaceae</taxon>
        <taxon>Hirsutella</taxon>
    </lineage>
</organism>
<dbReference type="PANTHER" id="PTHR33577:SF19">
    <property type="entry name" value="HEME HALOPEROXIDASE FAMILY PROFILE DOMAIN-CONTAINING PROTEIN-RELATED"/>
    <property type="match status" value="1"/>
</dbReference>
<keyword evidence="12" id="KW-1185">Reference proteome</keyword>
<keyword evidence="9" id="KW-0732">Signal</keyword>
<comment type="caution">
    <text evidence="11">The sequence shown here is derived from an EMBL/GenBank/DDBJ whole genome shotgun (WGS) entry which is preliminary data.</text>
</comment>
<dbReference type="InterPro" id="IPR000028">
    <property type="entry name" value="Chloroperoxidase"/>
</dbReference>
<evidence type="ECO:0000256" key="3">
    <source>
        <dbReference type="ARBA" id="ARBA00022617"/>
    </source>
</evidence>
<keyword evidence="6" id="KW-0408">Iron</keyword>
<feature type="compositionally biased region" description="Basic and acidic residues" evidence="8">
    <location>
        <begin position="81"/>
        <end position="90"/>
    </location>
</feature>
<keyword evidence="5" id="KW-0560">Oxidoreductase</keyword>
<evidence type="ECO:0000256" key="8">
    <source>
        <dbReference type="SAM" id="MobiDB-lite"/>
    </source>
</evidence>
<feature type="signal peptide" evidence="9">
    <location>
        <begin position="1"/>
        <end position="23"/>
    </location>
</feature>
<dbReference type="SUPFAM" id="SSF47571">
    <property type="entry name" value="Cloroperoxidase"/>
    <property type="match status" value="1"/>
</dbReference>
<protein>
    <submittedName>
        <fullName evidence="11">Peroxidase, family 2 domain-containing protein</fullName>
    </submittedName>
</protein>
<feature type="domain" description="Heme haloperoxidase family profile" evidence="10">
    <location>
        <begin position="91"/>
        <end position="308"/>
    </location>
</feature>
<evidence type="ECO:0000256" key="9">
    <source>
        <dbReference type="SAM" id="SignalP"/>
    </source>
</evidence>
<dbReference type="Gene3D" id="1.10.489.10">
    <property type="entry name" value="Chloroperoxidase-like"/>
    <property type="match status" value="1"/>
</dbReference>
<dbReference type="InterPro" id="IPR036851">
    <property type="entry name" value="Chloroperoxidase-like_sf"/>
</dbReference>
<dbReference type="PANTHER" id="PTHR33577">
    <property type="entry name" value="STERIGMATOCYSTIN BIOSYNTHESIS PEROXIDASE STCC-RELATED"/>
    <property type="match status" value="1"/>
</dbReference>
<evidence type="ECO:0000313" key="11">
    <source>
        <dbReference type="EMBL" id="KAH0968002.1"/>
    </source>
</evidence>
<feature type="compositionally biased region" description="Basic residues" evidence="8">
    <location>
        <begin position="64"/>
        <end position="80"/>
    </location>
</feature>
<gene>
    <name evidence="11" type="ORF">HRG_00644</name>
</gene>
<dbReference type="GO" id="GO:0004601">
    <property type="term" value="F:peroxidase activity"/>
    <property type="evidence" value="ECO:0007669"/>
    <property type="project" value="UniProtKB-KW"/>
</dbReference>
<feature type="chain" id="PRO_5040181853" evidence="9">
    <location>
        <begin position="24"/>
        <end position="390"/>
    </location>
</feature>